<gene>
    <name evidence="2" type="ORF">PDE_09576</name>
</gene>
<dbReference type="HOGENOM" id="CLU_2146741_0_0_1"/>
<proteinExistence type="predicted"/>
<organism evidence="2 3">
    <name type="scientific">Penicillium oxalicum (strain 114-2 / CGMCC 5302)</name>
    <name type="common">Penicillium decumbens</name>
    <dbReference type="NCBI Taxonomy" id="933388"/>
    <lineage>
        <taxon>Eukaryota</taxon>
        <taxon>Fungi</taxon>
        <taxon>Dikarya</taxon>
        <taxon>Ascomycota</taxon>
        <taxon>Pezizomycotina</taxon>
        <taxon>Eurotiomycetes</taxon>
        <taxon>Eurotiomycetidae</taxon>
        <taxon>Eurotiales</taxon>
        <taxon>Aspergillaceae</taxon>
        <taxon>Penicillium</taxon>
    </lineage>
</organism>
<dbReference type="SUPFAM" id="SSF56112">
    <property type="entry name" value="Protein kinase-like (PK-like)"/>
    <property type="match status" value="1"/>
</dbReference>
<evidence type="ECO:0000256" key="1">
    <source>
        <dbReference type="PROSITE-ProRule" id="PRU10141"/>
    </source>
</evidence>
<keyword evidence="1" id="KW-0547">Nucleotide-binding</keyword>
<keyword evidence="1" id="KW-0067">ATP-binding</keyword>
<dbReference type="PhylomeDB" id="S8BHG4"/>
<dbReference type="Proteomes" id="UP000019376">
    <property type="component" value="Unassembled WGS sequence"/>
</dbReference>
<accession>S8BHG4</accession>
<sequence>MTQRVLGSGAFGRVHMAYAAKTGRQFACKVVDLNAMAAQVRGDSGGEKKSKFFSKRPQLFAKRKSTKAKPWNAYAPVLKRIEMQKREAIFLATLSHVSSHFSSYFQDQRRGG</sequence>
<dbReference type="InterPro" id="IPR017441">
    <property type="entry name" value="Protein_kinase_ATP_BS"/>
</dbReference>
<dbReference type="PROSITE" id="PS00107">
    <property type="entry name" value="PROTEIN_KINASE_ATP"/>
    <property type="match status" value="1"/>
</dbReference>
<evidence type="ECO:0000313" key="2">
    <source>
        <dbReference type="EMBL" id="EPS34612.1"/>
    </source>
</evidence>
<dbReference type="GO" id="GO:0005524">
    <property type="term" value="F:ATP binding"/>
    <property type="evidence" value="ECO:0007669"/>
    <property type="project" value="UniProtKB-UniRule"/>
</dbReference>
<name>S8BHG4_PENO1</name>
<dbReference type="Gene3D" id="3.30.200.20">
    <property type="entry name" value="Phosphorylase Kinase, domain 1"/>
    <property type="match status" value="1"/>
</dbReference>
<dbReference type="OrthoDB" id="74764at2759"/>
<reference evidence="2 3" key="1">
    <citation type="journal article" date="2013" name="PLoS ONE">
        <title>Genomic and secretomic analyses reveal unique features of the lignocellulolytic enzyme system of Penicillium decumbens.</title>
        <authorList>
            <person name="Liu G."/>
            <person name="Zhang L."/>
            <person name="Wei X."/>
            <person name="Zou G."/>
            <person name="Qin Y."/>
            <person name="Ma L."/>
            <person name="Li J."/>
            <person name="Zheng H."/>
            <person name="Wang S."/>
            <person name="Wang C."/>
            <person name="Xun L."/>
            <person name="Zhao G.-P."/>
            <person name="Zhou Z."/>
            <person name="Qu Y."/>
        </authorList>
    </citation>
    <scope>NUCLEOTIDE SEQUENCE [LARGE SCALE GENOMIC DNA]</scope>
    <source>
        <strain evidence="3">114-2 / CGMCC 5302</strain>
    </source>
</reference>
<feature type="binding site" evidence="1">
    <location>
        <position position="29"/>
    </location>
    <ligand>
        <name>ATP</name>
        <dbReference type="ChEBI" id="CHEBI:30616"/>
    </ligand>
</feature>
<dbReference type="AlphaFoldDB" id="S8BHG4"/>
<evidence type="ECO:0008006" key="4">
    <source>
        <dbReference type="Google" id="ProtNLM"/>
    </source>
</evidence>
<dbReference type="STRING" id="933388.S8BHG4"/>
<evidence type="ECO:0000313" key="3">
    <source>
        <dbReference type="Proteomes" id="UP000019376"/>
    </source>
</evidence>
<dbReference type="EMBL" id="KB644415">
    <property type="protein sequence ID" value="EPS34612.1"/>
    <property type="molecule type" value="Genomic_DNA"/>
</dbReference>
<dbReference type="InterPro" id="IPR011009">
    <property type="entry name" value="Kinase-like_dom_sf"/>
</dbReference>
<keyword evidence="3" id="KW-1185">Reference proteome</keyword>
<protein>
    <recommendedName>
        <fullName evidence="4">Protein kinase domain-containing protein</fullName>
    </recommendedName>
</protein>